<dbReference type="PANTHER" id="PTHR11142">
    <property type="entry name" value="PSEUDOURIDYLATE SYNTHASE"/>
    <property type="match status" value="1"/>
</dbReference>
<dbReference type="CDD" id="cd02570">
    <property type="entry name" value="PseudoU_synth_EcTruA"/>
    <property type="match status" value="1"/>
</dbReference>
<evidence type="ECO:0000256" key="2">
    <source>
        <dbReference type="ARBA" id="ARBA00022694"/>
    </source>
</evidence>
<feature type="domain" description="Pseudouridine synthase I TruA alpha/beta" evidence="8">
    <location>
        <begin position="13"/>
        <end position="107"/>
    </location>
</feature>
<keyword evidence="10" id="KW-1185">Reference proteome</keyword>
<dbReference type="InterPro" id="IPR020097">
    <property type="entry name" value="PsdUridine_synth_TruA_a/b_dom"/>
</dbReference>
<feature type="active site" description="Nucleophile" evidence="4 5">
    <location>
        <position position="56"/>
    </location>
</feature>
<dbReference type="InterPro" id="IPR001406">
    <property type="entry name" value="PsdUridine_synth_TruA"/>
</dbReference>
<comment type="catalytic activity">
    <reaction evidence="4 7">
        <text>uridine(38/39/40) in tRNA = pseudouridine(38/39/40) in tRNA</text>
        <dbReference type="Rhea" id="RHEA:22376"/>
        <dbReference type="Rhea" id="RHEA-COMP:10085"/>
        <dbReference type="Rhea" id="RHEA-COMP:10087"/>
        <dbReference type="ChEBI" id="CHEBI:65314"/>
        <dbReference type="ChEBI" id="CHEBI:65315"/>
        <dbReference type="EC" id="5.4.99.12"/>
    </reaction>
</comment>
<dbReference type="OrthoDB" id="9811823at2"/>
<feature type="binding site" evidence="4 6">
    <location>
        <position position="114"/>
    </location>
    <ligand>
        <name>substrate</name>
    </ligand>
</feature>
<dbReference type="Gene3D" id="3.30.70.580">
    <property type="entry name" value="Pseudouridine synthase I, catalytic domain, N-terminal subdomain"/>
    <property type="match status" value="1"/>
</dbReference>
<evidence type="ECO:0000313" key="9">
    <source>
        <dbReference type="EMBL" id="ATC66202.1"/>
    </source>
</evidence>
<comment type="function">
    <text evidence="4">Formation of pseudouridine at positions 38, 39 and 40 in the anticodon stem and loop of transfer RNAs.</text>
</comment>
<dbReference type="Proteomes" id="UP000217265">
    <property type="component" value="Chromosome"/>
</dbReference>
<dbReference type="EC" id="5.4.99.12" evidence="4"/>
<dbReference type="InterPro" id="IPR020095">
    <property type="entry name" value="PsdUridine_synth_TruA_C"/>
</dbReference>
<sequence length="248" mass="27157">MPAGVTRWKCVCAYDGTSFAGWQSQPGGTAIQDVIEARIAQIFGGLIRINASGRTDAGVHAHGQVFHFDAAWRHGPEKLRAALRVGLPPGIQIKSVRAVTADFHSRFSAVGKTYVYHIHLGDADPFTRPFSWVIERPIDLEAMAKGAAVLEGKHDFRAFSALNGPPKEDTVRDLRRFDLVKRGKHVRITATADGFMYKMVRSLGGALVSVGYGNLSVEQLGELLKTGKRVARVETAPPQGLFLMKVFY</sequence>
<reference evidence="9 10" key="1">
    <citation type="submission" date="2017-09" db="EMBL/GenBank/DDBJ databases">
        <title>Complete genome sequence of Verrucomicrobial strain HZ-65, isolated from freshwater.</title>
        <authorList>
            <person name="Choi A."/>
        </authorList>
    </citation>
    <scope>NUCLEOTIDE SEQUENCE [LARGE SCALE GENOMIC DNA]</scope>
    <source>
        <strain evidence="9 10">HZ-65</strain>
    </source>
</reference>
<evidence type="ECO:0000256" key="6">
    <source>
        <dbReference type="PIRSR" id="PIRSR001430-2"/>
    </source>
</evidence>
<name>A0A290QP18_9BACT</name>
<dbReference type="PIRSF" id="PIRSF001430">
    <property type="entry name" value="tRNA_psdUrid_synth"/>
    <property type="match status" value="1"/>
</dbReference>
<proteinExistence type="inferred from homology"/>
<dbReference type="GO" id="GO:0003723">
    <property type="term" value="F:RNA binding"/>
    <property type="evidence" value="ECO:0007669"/>
    <property type="project" value="InterPro"/>
</dbReference>
<dbReference type="Pfam" id="PF01416">
    <property type="entry name" value="PseudoU_synth_1"/>
    <property type="match status" value="2"/>
</dbReference>
<evidence type="ECO:0000256" key="1">
    <source>
        <dbReference type="ARBA" id="ARBA00009375"/>
    </source>
</evidence>
<dbReference type="NCBIfam" id="TIGR00071">
    <property type="entry name" value="hisT_truA"/>
    <property type="match status" value="1"/>
</dbReference>
<keyword evidence="2 4" id="KW-0819">tRNA processing</keyword>
<comment type="subunit">
    <text evidence="4">Homodimer.</text>
</comment>
<dbReference type="EMBL" id="CP023344">
    <property type="protein sequence ID" value="ATC66202.1"/>
    <property type="molecule type" value="Genomic_DNA"/>
</dbReference>
<dbReference type="FunFam" id="3.30.70.580:FF:000001">
    <property type="entry name" value="tRNA pseudouridine synthase A"/>
    <property type="match status" value="1"/>
</dbReference>
<dbReference type="KEGG" id="vbh:CMV30_16195"/>
<dbReference type="InterPro" id="IPR020103">
    <property type="entry name" value="PsdUridine_synth_cat_dom_sf"/>
</dbReference>
<dbReference type="Gene3D" id="3.30.70.660">
    <property type="entry name" value="Pseudouridine synthase I, catalytic domain, C-terminal subdomain"/>
    <property type="match status" value="1"/>
</dbReference>
<dbReference type="HAMAP" id="MF_00171">
    <property type="entry name" value="TruA"/>
    <property type="match status" value="1"/>
</dbReference>
<comment type="similarity">
    <text evidence="1 4 7">Belongs to the tRNA pseudouridine synthase TruA family.</text>
</comment>
<gene>
    <name evidence="4" type="primary">truA</name>
    <name evidence="9" type="ORF">CMV30_16195</name>
</gene>
<dbReference type="GO" id="GO:0031119">
    <property type="term" value="P:tRNA pseudouridine synthesis"/>
    <property type="evidence" value="ECO:0007669"/>
    <property type="project" value="UniProtKB-UniRule"/>
</dbReference>
<dbReference type="SUPFAM" id="SSF55120">
    <property type="entry name" value="Pseudouridine synthase"/>
    <property type="match status" value="1"/>
</dbReference>
<comment type="caution">
    <text evidence="4">Lacks conserved residue(s) required for the propagation of feature annotation.</text>
</comment>
<evidence type="ECO:0000256" key="5">
    <source>
        <dbReference type="PIRSR" id="PIRSR001430-1"/>
    </source>
</evidence>
<dbReference type="PANTHER" id="PTHR11142:SF0">
    <property type="entry name" value="TRNA PSEUDOURIDINE SYNTHASE-LIKE 1"/>
    <property type="match status" value="1"/>
</dbReference>
<feature type="domain" description="Pseudouridine synthase I TruA alpha/beta" evidence="8">
    <location>
        <begin position="148"/>
        <end position="248"/>
    </location>
</feature>
<evidence type="ECO:0000259" key="8">
    <source>
        <dbReference type="Pfam" id="PF01416"/>
    </source>
</evidence>
<accession>A0A290QP18</accession>
<dbReference type="GO" id="GO:0160147">
    <property type="term" value="F:tRNA pseudouridine(38-40) synthase activity"/>
    <property type="evidence" value="ECO:0007669"/>
    <property type="project" value="UniProtKB-EC"/>
</dbReference>
<evidence type="ECO:0000313" key="10">
    <source>
        <dbReference type="Proteomes" id="UP000217265"/>
    </source>
</evidence>
<evidence type="ECO:0000256" key="7">
    <source>
        <dbReference type="RuleBase" id="RU003792"/>
    </source>
</evidence>
<dbReference type="InterPro" id="IPR020094">
    <property type="entry name" value="TruA/RsuA/RluB/E/F_N"/>
</dbReference>
<organism evidence="9 10">
    <name type="scientific">Nibricoccus aquaticus</name>
    <dbReference type="NCBI Taxonomy" id="2576891"/>
    <lineage>
        <taxon>Bacteria</taxon>
        <taxon>Pseudomonadati</taxon>
        <taxon>Verrucomicrobiota</taxon>
        <taxon>Opitutia</taxon>
        <taxon>Opitutales</taxon>
        <taxon>Opitutaceae</taxon>
        <taxon>Nibricoccus</taxon>
    </lineage>
</organism>
<dbReference type="AlphaFoldDB" id="A0A290QP18"/>
<keyword evidence="3 4" id="KW-0413">Isomerase</keyword>
<protein>
    <recommendedName>
        <fullName evidence="4">tRNA pseudouridine synthase A</fullName>
        <ecNumber evidence="4">5.4.99.12</ecNumber>
    </recommendedName>
    <alternativeName>
        <fullName evidence="4">tRNA pseudouridine(38-40) synthase</fullName>
    </alternativeName>
    <alternativeName>
        <fullName evidence="4">tRNA pseudouridylate synthase I</fullName>
    </alternativeName>
    <alternativeName>
        <fullName evidence="4">tRNA-uridine isomerase I</fullName>
    </alternativeName>
</protein>
<evidence type="ECO:0000256" key="3">
    <source>
        <dbReference type="ARBA" id="ARBA00023235"/>
    </source>
</evidence>
<evidence type="ECO:0000256" key="4">
    <source>
        <dbReference type="HAMAP-Rule" id="MF_00171"/>
    </source>
</evidence>